<name>A0A139IE98_9PEZI</name>
<dbReference type="EMBL" id="LFZO01000133">
    <property type="protein sequence ID" value="KXT12994.1"/>
    <property type="molecule type" value="Genomic_DNA"/>
</dbReference>
<feature type="region of interest" description="Disordered" evidence="1">
    <location>
        <begin position="382"/>
        <end position="409"/>
    </location>
</feature>
<sequence>MIRRDLQRAGGRLGCRLGLRVHDHADPVDTRHHQLIRTVPVHPLPIISPDASRTREEEVQLPMRFSLESCVFEFPIPATLASVKKEPEPLPVNQPNSSSYPPRISSRHARGPPRAGSATAMSTSGRTNSSRSTGNSSRKERNSFAEIEMASREQYGYWRASLTARVSPAAAICGCSILTSRLSSRQAKNIDTTSRGNIVEDAYLLCQTLDESSTPEEALQTLHAQSASIDVLVIALQASIEAVRLSTVPVKVAASMYEKISEATSKPRKREGLFPSLIKLLRKIPQETLVVLMFLLSIAQRLQAKGITINNREPALFLLRSLFPTSLALSPDQFGGDSVSRLLAIHFDEIPGDMPLILEGVNHRFAAGRKVNLLSLISGQSEKAQRQSQKPGPRGVREIEGAEDNEIQW</sequence>
<keyword evidence="3" id="KW-1185">Reference proteome</keyword>
<gene>
    <name evidence="2" type="ORF">AC579_3167</name>
</gene>
<protein>
    <submittedName>
        <fullName evidence="2">Uncharacterized protein</fullName>
    </submittedName>
</protein>
<organism evidence="2 3">
    <name type="scientific">Pseudocercospora musae</name>
    <dbReference type="NCBI Taxonomy" id="113226"/>
    <lineage>
        <taxon>Eukaryota</taxon>
        <taxon>Fungi</taxon>
        <taxon>Dikarya</taxon>
        <taxon>Ascomycota</taxon>
        <taxon>Pezizomycotina</taxon>
        <taxon>Dothideomycetes</taxon>
        <taxon>Dothideomycetidae</taxon>
        <taxon>Mycosphaerellales</taxon>
        <taxon>Mycosphaerellaceae</taxon>
        <taxon>Pseudocercospora</taxon>
    </lineage>
</organism>
<dbReference type="OrthoDB" id="3641845at2759"/>
<evidence type="ECO:0000256" key="1">
    <source>
        <dbReference type="SAM" id="MobiDB-lite"/>
    </source>
</evidence>
<feature type="region of interest" description="Disordered" evidence="1">
    <location>
        <begin position="85"/>
        <end position="142"/>
    </location>
</feature>
<dbReference type="AlphaFoldDB" id="A0A139IE98"/>
<comment type="caution">
    <text evidence="2">The sequence shown here is derived from an EMBL/GenBank/DDBJ whole genome shotgun (WGS) entry which is preliminary data.</text>
</comment>
<reference evidence="2 3" key="1">
    <citation type="submission" date="2015-07" db="EMBL/GenBank/DDBJ databases">
        <title>Comparative genomics of the Sigatoka disease complex on banana suggests a link between parallel evolutionary changes in Pseudocercospora fijiensis and Pseudocercospora eumusae and increased virulence on the banana host.</title>
        <authorList>
            <person name="Chang T.-C."/>
            <person name="Salvucci A."/>
            <person name="Crous P.W."/>
            <person name="Stergiopoulos I."/>
        </authorList>
    </citation>
    <scope>NUCLEOTIDE SEQUENCE [LARGE SCALE GENOMIC DNA]</scope>
    <source>
        <strain evidence="2 3">CBS 116634</strain>
    </source>
</reference>
<dbReference type="Proteomes" id="UP000073492">
    <property type="component" value="Unassembled WGS sequence"/>
</dbReference>
<evidence type="ECO:0000313" key="2">
    <source>
        <dbReference type="EMBL" id="KXT12994.1"/>
    </source>
</evidence>
<accession>A0A139IE98</accession>
<evidence type="ECO:0000313" key="3">
    <source>
        <dbReference type="Proteomes" id="UP000073492"/>
    </source>
</evidence>
<proteinExistence type="predicted"/>
<feature type="compositionally biased region" description="Low complexity" evidence="1">
    <location>
        <begin position="122"/>
        <end position="136"/>
    </location>
</feature>